<dbReference type="InterPro" id="IPR013094">
    <property type="entry name" value="AB_hydrolase_3"/>
</dbReference>
<dbReference type="InterPro" id="IPR029058">
    <property type="entry name" value="AB_hydrolase_fold"/>
</dbReference>
<sequence length="342" mass="36157">MGDITTGPGDAASCPAPQLTKENNLFMQIKVLPDGTVMRPEVPAVPAVPDAGHGAVVSRDVPLDAAHGTYLRLYLPSPPPASRLPVVLYFHGGGFVILSAASVFYHAHCEALAAAAPALVASLEYRLAPEHRLPAAYDDAAAALAWLRGAGGGAADPWVARHADRARCFLMGSSSGANMAFFAGLRDLATATPTALRGLLLHQPYLGGVERTASEAGSEDDVMLPLEASDRLWSLALPVGADRDHEFCNPAKALPPGALRGLPRCLVTGNRGDPLVDRQRDFARWLRDQGGVHVVAKTEHEGFHASELFVPDRAQELFAAVREFLLSESDADDDAGAPDASR</sequence>
<dbReference type="GO" id="GO:0016787">
    <property type="term" value="F:hydrolase activity"/>
    <property type="evidence" value="ECO:0007669"/>
    <property type="project" value="InterPro"/>
</dbReference>
<evidence type="ECO:0000313" key="3">
    <source>
        <dbReference type="Proteomes" id="UP001341281"/>
    </source>
</evidence>
<gene>
    <name evidence="2" type="ORF">U9M48_037907</name>
</gene>
<feature type="domain" description="Alpha/beta hydrolase fold-3" evidence="1">
    <location>
        <begin position="87"/>
        <end position="305"/>
    </location>
</feature>
<protein>
    <recommendedName>
        <fullName evidence="1">Alpha/beta hydrolase fold-3 domain-containing protein</fullName>
    </recommendedName>
</protein>
<organism evidence="2 3">
    <name type="scientific">Paspalum notatum var. saurae</name>
    <dbReference type="NCBI Taxonomy" id="547442"/>
    <lineage>
        <taxon>Eukaryota</taxon>
        <taxon>Viridiplantae</taxon>
        <taxon>Streptophyta</taxon>
        <taxon>Embryophyta</taxon>
        <taxon>Tracheophyta</taxon>
        <taxon>Spermatophyta</taxon>
        <taxon>Magnoliopsida</taxon>
        <taxon>Liliopsida</taxon>
        <taxon>Poales</taxon>
        <taxon>Poaceae</taxon>
        <taxon>PACMAD clade</taxon>
        <taxon>Panicoideae</taxon>
        <taxon>Andropogonodae</taxon>
        <taxon>Paspaleae</taxon>
        <taxon>Paspalinae</taxon>
        <taxon>Paspalum</taxon>
    </lineage>
</organism>
<dbReference type="AlphaFoldDB" id="A0AAQ3XBM0"/>
<dbReference type="Proteomes" id="UP001341281">
    <property type="component" value="Chromosome 09"/>
</dbReference>
<dbReference type="Pfam" id="PF07859">
    <property type="entry name" value="Abhydrolase_3"/>
    <property type="match status" value="1"/>
</dbReference>
<evidence type="ECO:0000259" key="1">
    <source>
        <dbReference type="Pfam" id="PF07859"/>
    </source>
</evidence>
<dbReference type="PANTHER" id="PTHR23024">
    <property type="entry name" value="ARYLACETAMIDE DEACETYLASE"/>
    <property type="match status" value="1"/>
</dbReference>
<dbReference type="PANTHER" id="PTHR23024:SF393">
    <property type="entry name" value="OS08G0547800 PROTEIN"/>
    <property type="match status" value="1"/>
</dbReference>
<accession>A0AAQ3XBM0</accession>
<keyword evidence="3" id="KW-1185">Reference proteome</keyword>
<name>A0AAQ3XBM0_PASNO</name>
<dbReference type="Gene3D" id="3.40.50.1820">
    <property type="entry name" value="alpha/beta hydrolase"/>
    <property type="match status" value="1"/>
</dbReference>
<evidence type="ECO:0000313" key="2">
    <source>
        <dbReference type="EMBL" id="WVZ91781.1"/>
    </source>
</evidence>
<dbReference type="InterPro" id="IPR050466">
    <property type="entry name" value="Carboxylest/Gibb_receptor"/>
</dbReference>
<dbReference type="EMBL" id="CP144753">
    <property type="protein sequence ID" value="WVZ91781.1"/>
    <property type="molecule type" value="Genomic_DNA"/>
</dbReference>
<dbReference type="SUPFAM" id="SSF53474">
    <property type="entry name" value="alpha/beta-Hydrolases"/>
    <property type="match status" value="1"/>
</dbReference>
<proteinExistence type="predicted"/>
<reference evidence="2 3" key="1">
    <citation type="submission" date="2024-02" db="EMBL/GenBank/DDBJ databases">
        <title>High-quality chromosome-scale genome assembly of Pensacola bahiagrass (Paspalum notatum Flugge var. saurae).</title>
        <authorList>
            <person name="Vega J.M."/>
            <person name="Podio M."/>
            <person name="Orjuela J."/>
            <person name="Siena L.A."/>
            <person name="Pessino S.C."/>
            <person name="Combes M.C."/>
            <person name="Mariac C."/>
            <person name="Albertini E."/>
            <person name="Pupilli F."/>
            <person name="Ortiz J.P.A."/>
            <person name="Leblanc O."/>
        </authorList>
    </citation>
    <scope>NUCLEOTIDE SEQUENCE [LARGE SCALE GENOMIC DNA]</scope>
    <source>
        <strain evidence="2">R1</strain>
        <tissue evidence="2">Leaf</tissue>
    </source>
</reference>